<dbReference type="SUPFAM" id="SSF50978">
    <property type="entry name" value="WD40 repeat-like"/>
    <property type="match status" value="1"/>
</dbReference>
<keyword evidence="3" id="KW-1185">Reference proteome</keyword>
<dbReference type="Proteomes" id="UP000800039">
    <property type="component" value="Unassembled WGS sequence"/>
</dbReference>
<dbReference type="InterPro" id="IPR001680">
    <property type="entry name" value="WD40_rpt"/>
</dbReference>
<proteinExistence type="predicted"/>
<keyword evidence="1" id="KW-0853">WD repeat</keyword>
<reference evidence="2" key="1">
    <citation type="submission" date="2020-01" db="EMBL/GenBank/DDBJ databases">
        <authorList>
            <consortium name="DOE Joint Genome Institute"/>
            <person name="Haridas S."/>
            <person name="Albert R."/>
            <person name="Binder M."/>
            <person name="Bloem J."/>
            <person name="Labutti K."/>
            <person name="Salamov A."/>
            <person name="Andreopoulos B."/>
            <person name="Baker S.E."/>
            <person name="Barry K."/>
            <person name="Bills G."/>
            <person name="Bluhm B.H."/>
            <person name="Cannon C."/>
            <person name="Castanera R."/>
            <person name="Culley D.E."/>
            <person name="Daum C."/>
            <person name="Ezra D."/>
            <person name="Gonzalez J.B."/>
            <person name="Henrissat B."/>
            <person name="Kuo A."/>
            <person name="Liang C."/>
            <person name="Lipzen A."/>
            <person name="Lutzoni F."/>
            <person name="Magnuson J."/>
            <person name="Mondo S."/>
            <person name="Nolan M."/>
            <person name="Ohm R."/>
            <person name="Pangilinan J."/>
            <person name="Park H.-J."/>
            <person name="Ramirez L."/>
            <person name="Alfaro M."/>
            <person name="Sun H."/>
            <person name="Tritt A."/>
            <person name="Yoshinaga Y."/>
            <person name="Zwiers L.-H."/>
            <person name="Turgeon B.G."/>
            <person name="Goodwin S.B."/>
            <person name="Spatafora J.W."/>
            <person name="Crous P.W."/>
            <person name="Grigoriev I.V."/>
        </authorList>
    </citation>
    <scope>NUCLEOTIDE SEQUENCE</scope>
    <source>
        <strain evidence="2">CBS 394.84</strain>
    </source>
</reference>
<dbReference type="RefSeq" id="XP_040792249.1">
    <property type="nucleotide sequence ID" value="XM_040934478.1"/>
</dbReference>
<dbReference type="PROSITE" id="PS50082">
    <property type="entry name" value="WD_REPEATS_2"/>
    <property type="match status" value="1"/>
</dbReference>
<comment type="caution">
    <text evidence="2">The sequence shown here is derived from an EMBL/GenBank/DDBJ whole genome shotgun (WGS) entry which is preliminary data.</text>
</comment>
<sequence length="501" mass="56128">MAPHCISSRDFLKQFSFPIEPARDFELDGIPASYAAGHPREWGRETDVLDFTRTKEKDERAYKSYSTAISPDQKLLAITTSKGPILIYDVKSKELRQVLEGSGALVFRPIVKKGEQADTIAEDAGGEHEKPAYTAVSGIPEKASRRGSEDDQLILWHLDQHGRALDEEEPILPAIFATTAIDAIAPELTANHGWTREFVNASTLHARFAEALRQVAADHRRRNNTIIDNATLSNFSSTAFSSDGRLLLYHFQNGSTQSGMREQDKLPQVVIYDIDARMEIHRLSGHTDAIMWSGISPDNQYVASVSWDGTMRMYSSTTGKLGWATEDSGGQSWAGAFSSDSKHIVWSSKSGRVIQVHDVVDGRKISTFQETFNDWCRCLQWHPIKSQIALCVGTHAYVWSPFEGQNGSTIQHFAMGDEKDWNSMAGVQAVSWLDEGRLLCLEISDGTKLVYDTQSNTKELFRRPMGVNIAWVERGFYNLFQKEGESSLYISIDGDGKVRYW</sequence>
<dbReference type="Gene3D" id="2.130.10.10">
    <property type="entry name" value="YVTN repeat-like/Quinoprotein amine dehydrogenase"/>
    <property type="match status" value="1"/>
</dbReference>
<gene>
    <name evidence="2" type="ORF">K460DRAFT_372131</name>
</gene>
<dbReference type="AlphaFoldDB" id="A0A9P4GRB9"/>
<evidence type="ECO:0000313" key="2">
    <source>
        <dbReference type="EMBL" id="KAF1849686.1"/>
    </source>
</evidence>
<evidence type="ECO:0000256" key="1">
    <source>
        <dbReference type="PROSITE-ProRule" id="PRU00221"/>
    </source>
</evidence>
<dbReference type="SMART" id="SM00320">
    <property type="entry name" value="WD40"/>
    <property type="match status" value="3"/>
</dbReference>
<dbReference type="OrthoDB" id="1367865at2759"/>
<dbReference type="GeneID" id="63851729"/>
<accession>A0A9P4GRB9</accession>
<dbReference type="InterPro" id="IPR015943">
    <property type="entry name" value="WD40/YVTN_repeat-like_dom_sf"/>
</dbReference>
<organism evidence="2 3">
    <name type="scientific">Cucurbitaria berberidis CBS 394.84</name>
    <dbReference type="NCBI Taxonomy" id="1168544"/>
    <lineage>
        <taxon>Eukaryota</taxon>
        <taxon>Fungi</taxon>
        <taxon>Dikarya</taxon>
        <taxon>Ascomycota</taxon>
        <taxon>Pezizomycotina</taxon>
        <taxon>Dothideomycetes</taxon>
        <taxon>Pleosporomycetidae</taxon>
        <taxon>Pleosporales</taxon>
        <taxon>Pleosporineae</taxon>
        <taxon>Cucurbitariaceae</taxon>
        <taxon>Cucurbitaria</taxon>
    </lineage>
</organism>
<dbReference type="PANTHER" id="PTHR19879:SF9">
    <property type="entry name" value="TRANSCRIPTION INITIATION FACTOR TFIID SUBUNIT 5"/>
    <property type="match status" value="1"/>
</dbReference>
<name>A0A9P4GRB9_9PLEO</name>
<evidence type="ECO:0000313" key="3">
    <source>
        <dbReference type="Proteomes" id="UP000800039"/>
    </source>
</evidence>
<dbReference type="InterPro" id="IPR036322">
    <property type="entry name" value="WD40_repeat_dom_sf"/>
</dbReference>
<dbReference type="PANTHER" id="PTHR19879">
    <property type="entry name" value="TRANSCRIPTION INITIATION FACTOR TFIID"/>
    <property type="match status" value="1"/>
</dbReference>
<feature type="repeat" description="WD" evidence="1">
    <location>
        <begin position="283"/>
        <end position="320"/>
    </location>
</feature>
<protein>
    <submittedName>
        <fullName evidence="2">WD40 repeat-like protein</fullName>
    </submittedName>
</protein>
<dbReference type="EMBL" id="ML976614">
    <property type="protein sequence ID" value="KAF1849686.1"/>
    <property type="molecule type" value="Genomic_DNA"/>
</dbReference>